<gene>
    <name evidence="1" type="ORF">B4U79_13282</name>
</gene>
<sequence length="40" mass="4447">MAAVVMRTIFSPKSNALNIVKQKLQKLSIETRLTACISLE</sequence>
<proteinExistence type="predicted"/>
<evidence type="ECO:0000313" key="2">
    <source>
        <dbReference type="Proteomes" id="UP000285301"/>
    </source>
</evidence>
<name>A0A3S3PJ28_9ACAR</name>
<organism evidence="1 2">
    <name type="scientific">Dinothrombium tinctorium</name>
    <dbReference type="NCBI Taxonomy" id="1965070"/>
    <lineage>
        <taxon>Eukaryota</taxon>
        <taxon>Metazoa</taxon>
        <taxon>Ecdysozoa</taxon>
        <taxon>Arthropoda</taxon>
        <taxon>Chelicerata</taxon>
        <taxon>Arachnida</taxon>
        <taxon>Acari</taxon>
        <taxon>Acariformes</taxon>
        <taxon>Trombidiformes</taxon>
        <taxon>Prostigmata</taxon>
        <taxon>Anystina</taxon>
        <taxon>Parasitengona</taxon>
        <taxon>Trombidioidea</taxon>
        <taxon>Trombidiidae</taxon>
        <taxon>Dinothrombium</taxon>
    </lineage>
</organism>
<comment type="caution">
    <text evidence="1">The sequence shown here is derived from an EMBL/GenBank/DDBJ whole genome shotgun (WGS) entry which is preliminary data.</text>
</comment>
<dbReference type="AlphaFoldDB" id="A0A3S3PJ28"/>
<evidence type="ECO:0000313" key="1">
    <source>
        <dbReference type="EMBL" id="RWS10585.1"/>
    </source>
</evidence>
<keyword evidence="2" id="KW-1185">Reference proteome</keyword>
<protein>
    <submittedName>
        <fullName evidence="1">Uncharacterized protein</fullName>
    </submittedName>
</protein>
<dbReference type="Proteomes" id="UP000285301">
    <property type="component" value="Unassembled WGS sequence"/>
</dbReference>
<dbReference type="EMBL" id="NCKU01002046">
    <property type="protein sequence ID" value="RWS10585.1"/>
    <property type="molecule type" value="Genomic_DNA"/>
</dbReference>
<reference evidence="1 2" key="1">
    <citation type="journal article" date="2018" name="Gigascience">
        <title>Genomes of trombidid mites reveal novel predicted allergens and laterally-transferred genes associated with secondary metabolism.</title>
        <authorList>
            <person name="Dong X."/>
            <person name="Chaisiri K."/>
            <person name="Xia D."/>
            <person name="Armstrong S.D."/>
            <person name="Fang Y."/>
            <person name="Donnelly M.J."/>
            <person name="Kadowaki T."/>
            <person name="McGarry J.W."/>
            <person name="Darby A.C."/>
            <person name="Makepeace B.L."/>
        </authorList>
    </citation>
    <scope>NUCLEOTIDE SEQUENCE [LARGE SCALE GENOMIC DNA]</scope>
    <source>
        <strain evidence="1">UoL-WK</strain>
    </source>
</reference>
<accession>A0A3S3PJ28</accession>